<dbReference type="Proteomes" id="UP001162090">
    <property type="component" value="Chromosome 8"/>
</dbReference>
<protein>
    <recommendedName>
        <fullName evidence="4">Pre-mRNA 3'-end-processing endonuclease polyadenylation factor C-term domain-containing protein</fullName>
    </recommendedName>
</protein>
<evidence type="ECO:0000256" key="2">
    <source>
        <dbReference type="ARBA" id="ARBA00022664"/>
    </source>
</evidence>
<evidence type="ECO:0000313" key="5">
    <source>
        <dbReference type="EMBL" id="CAI4064299.1"/>
    </source>
</evidence>
<keyword evidence="2" id="KW-0507">mRNA processing</keyword>
<proteinExistence type="predicted"/>
<dbReference type="InterPro" id="IPR021718">
    <property type="entry name" value="CPSF73-100_C"/>
</dbReference>
<dbReference type="GO" id="GO:0005634">
    <property type="term" value="C:nucleus"/>
    <property type="evidence" value="ECO:0007669"/>
    <property type="project" value="UniProtKB-SubCell"/>
</dbReference>
<organism evidence="5 6">
    <name type="scientific">Saccharomyces uvarum</name>
    <name type="common">Yeast</name>
    <name type="synonym">Saccharomyces bayanus var. uvarum</name>
    <dbReference type="NCBI Taxonomy" id="230603"/>
    <lineage>
        <taxon>Eukaryota</taxon>
        <taxon>Fungi</taxon>
        <taxon>Dikarya</taxon>
        <taxon>Ascomycota</taxon>
        <taxon>Saccharomycotina</taxon>
        <taxon>Saccharomycetes</taxon>
        <taxon>Saccharomycetales</taxon>
        <taxon>Saccharomycetaceae</taxon>
        <taxon>Saccharomyces</taxon>
    </lineage>
</organism>
<dbReference type="AlphaFoldDB" id="A0AA35JK66"/>
<evidence type="ECO:0000256" key="1">
    <source>
        <dbReference type="ARBA" id="ARBA00004123"/>
    </source>
</evidence>
<dbReference type="Pfam" id="PF11718">
    <property type="entry name" value="CPSF73-100_C"/>
    <property type="match status" value="1"/>
</dbReference>
<dbReference type="EMBL" id="OX365919">
    <property type="protein sequence ID" value="CAI4064299.1"/>
    <property type="molecule type" value="Genomic_DNA"/>
</dbReference>
<keyword evidence="3" id="KW-0539">Nucleus</keyword>
<name>A0AA35JK66_SACUV</name>
<sequence length="183" mass="20562">MEEHRERLKQIIKLDCSDNDEISDLYFHIVQMFGSIEKTATGDVTKLQLLDDVEIELTLDSVVIEWTKDSMISETVADSIIIMALGLHTNKKDVLSESKLKERDDNAWKVHELQNLFQEQFGECFSANTGQEEGVRNGSVTIGKSKAIVDFSAMKLIDCNSNPLRGRVESILSIGQKLTTPLC</sequence>
<reference evidence="5" key="1">
    <citation type="submission" date="2022-10" db="EMBL/GenBank/DDBJ databases">
        <authorList>
            <person name="Byrne P K."/>
        </authorList>
    </citation>
    <scope>NUCLEOTIDE SEQUENCE</scope>
    <source>
        <strain evidence="5">CBS7001</strain>
    </source>
</reference>
<evidence type="ECO:0000259" key="4">
    <source>
        <dbReference type="SMART" id="SM01098"/>
    </source>
</evidence>
<dbReference type="GO" id="GO:0006397">
    <property type="term" value="P:mRNA processing"/>
    <property type="evidence" value="ECO:0007669"/>
    <property type="project" value="UniProtKB-KW"/>
</dbReference>
<dbReference type="SMART" id="SM01098">
    <property type="entry name" value="CPSF73-100_C"/>
    <property type="match status" value="1"/>
</dbReference>
<evidence type="ECO:0000256" key="3">
    <source>
        <dbReference type="ARBA" id="ARBA00023242"/>
    </source>
</evidence>
<feature type="domain" description="Pre-mRNA 3'-end-processing endonuclease polyadenylation factor C-term" evidence="4">
    <location>
        <begin position="3"/>
        <end position="182"/>
    </location>
</feature>
<accession>A0AA35JK66</accession>
<gene>
    <name evidence="5" type="primary">SUVC08G2140</name>
    <name evidence="5" type="ORF">SUVC_08G2140</name>
</gene>
<comment type="subcellular location">
    <subcellularLocation>
        <location evidence="1">Nucleus</location>
    </subcellularLocation>
</comment>
<evidence type="ECO:0000313" key="6">
    <source>
        <dbReference type="Proteomes" id="UP001162090"/>
    </source>
</evidence>